<keyword evidence="4 6" id="KW-0274">FAD</keyword>
<dbReference type="PROSITE" id="PS00073">
    <property type="entry name" value="ACYL_COA_DH_2"/>
    <property type="match status" value="1"/>
</dbReference>
<dbReference type="InterPro" id="IPR013786">
    <property type="entry name" value="AcylCoA_DH/ox_N"/>
</dbReference>
<organism evidence="10 11">
    <name type="scientific">Ferrimicrobium acidiphilum DSM 19497</name>
    <dbReference type="NCBI Taxonomy" id="1121877"/>
    <lineage>
        <taxon>Bacteria</taxon>
        <taxon>Bacillati</taxon>
        <taxon>Actinomycetota</taxon>
        <taxon>Acidimicrobiia</taxon>
        <taxon>Acidimicrobiales</taxon>
        <taxon>Acidimicrobiaceae</taxon>
        <taxon>Ferrimicrobium</taxon>
    </lineage>
</organism>
<dbReference type="OrthoDB" id="8876745at2"/>
<evidence type="ECO:0000313" key="10">
    <source>
        <dbReference type="EMBL" id="KJE78102.1"/>
    </source>
</evidence>
<dbReference type="Gene3D" id="2.40.110.10">
    <property type="entry name" value="Butyryl-CoA Dehydrogenase, subunit A, domain 2"/>
    <property type="match status" value="1"/>
</dbReference>
<dbReference type="Gene3D" id="1.10.540.10">
    <property type="entry name" value="Acyl-CoA dehydrogenase/oxidase, N-terminal domain"/>
    <property type="match status" value="1"/>
</dbReference>
<feature type="domain" description="Acyl-CoA dehydrogenase/oxidase N-terminal" evidence="9">
    <location>
        <begin position="6"/>
        <end position="117"/>
    </location>
</feature>
<gene>
    <name evidence="10" type="primary">mmgC1</name>
    <name evidence="10" type="ORF">FEAC_00940</name>
</gene>
<keyword evidence="11" id="KW-1185">Reference proteome</keyword>
<dbReference type="RefSeq" id="WP_035388111.1">
    <property type="nucleotide sequence ID" value="NZ_JQKF01000001.1"/>
</dbReference>
<name>A0A0D8FYY9_9ACTN</name>
<accession>A0A0D8FYY9</accession>
<dbReference type="Proteomes" id="UP000032336">
    <property type="component" value="Unassembled WGS sequence"/>
</dbReference>
<dbReference type="GO" id="GO:0050660">
    <property type="term" value="F:flavin adenine dinucleotide binding"/>
    <property type="evidence" value="ECO:0007669"/>
    <property type="project" value="InterPro"/>
</dbReference>
<comment type="cofactor">
    <cofactor evidence="1 6">
        <name>FAD</name>
        <dbReference type="ChEBI" id="CHEBI:57692"/>
    </cofactor>
</comment>
<evidence type="ECO:0000259" key="7">
    <source>
        <dbReference type="Pfam" id="PF00441"/>
    </source>
</evidence>
<dbReference type="InterPro" id="IPR046373">
    <property type="entry name" value="Acyl-CoA_Oxase/DH_mid-dom_sf"/>
</dbReference>
<evidence type="ECO:0000256" key="2">
    <source>
        <dbReference type="ARBA" id="ARBA00009347"/>
    </source>
</evidence>
<proteinExistence type="inferred from homology"/>
<comment type="similarity">
    <text evidence="2 6">Belongs to the acyl-CoA dehydrogenase family.</text>
</comment>
<evidence type="ECO:0000259" key="8">
    <source>
        <dbReference type="Pfam" id="PF02770"/>
    </source>
</evidence>
<feature type="domain" description="Acyl-CoA dehydrogenase/oxidase C-terminal" evidence="7">
    <location>
        <begin position="226"/>
        <end position="374"/>
    </location>
</feature>
<sequence>MSVEFSEEHEALRKVVADFVGAEVLPNALGWDERGEFPLPQVLELGQLGLFGMIFPEAYGGGGGDFTSLCIAVEELAKGDSSLAITLSAGVGLGANPIYQFGNEEQKQRWLPDLCAGRALGGFGLTEPDGGSDAGATRTRVDRHGERFLLNGTKAYITNSGTPITSLVTVTARGDEGVSSFIVPSGTPGFTVEPAYKKLGWHASDTHPLSLVDVELGQEALLGDPGRGFAQFLAILDDGRISIAALALGLAEACLRESLAYAANRNAFGGPIARYQAISFKCADMEVAIQASRLLVYRAAWLKDHGRPFKREAAVAKLYATEAAVSIARDATQIFGGAGFIEESPVARYYRDAKILEIGEGTSEVQRLVIARSLGLPTS</sequence>
<evidence type="ECO:0000256" key="4">
    <source>
        <dbReference type="ARBA" id="ARBA00022827"/>
    </source>
</evidence>
<reference evidence="10 11" key="1">
    <citation type="submission" date="2015-01" db="EMBL/GenBank/DDBJ databases">
        <title>Draft genome of the acidophilic iron oxidizer Ferrimicrobium acidiphilum strain T23.</title>
        <authorList>
            <person name="Poehlein A."/>
            <person name="Eisen S."/>
            <person name="Schloemann M."/>
            <person name="Johnson B.D."/>
            <person name="Daniel R."/>
            <person name="Muehling M."/>
        </authorList>
    </citation>
    <scope>NUCLEOTIDE SEQUENCE [LARGE SCALE GENOMIC DNA]</scope>
    <source>
        <strain evidence="10 11">T23</strain>
    </source>
</reference>
<comment type="caution">
    <text evidence="10">The sequence shown here is derived from an EMBL/GenBank/DDBJ whole genome shotgun (WGS) entry which is preliminary data.</text>
</comment>
<protein>
    <submittedName>
        <fullName evidence="10">Acyl-CoA dehydrogenase</fullName>
        <ecNumber evidence="10">1.3.99.-</ecNumber>
    </submittedName>
</protein>
<dbReference type="InterPro" id="IPR009075">
    <property type="entry name" value="AcylCo_DH/oxidase_C"/>
</dbReference>
<dbReference type="eggNOG" id="COG1960">
    <property type="taxonomic scope" value="Bacteria"/>
</dbReference>
<dbReference type="Pfam" id="PF00441">
    <property type="entry name" value="Acyl-CoA_dh_1"/>
    <property type="match status" value="1"/>
</dbReference>
<dbReference type="FunFam" id="1.20.140.10:FF:000004">
    <property type="entry name" value="Acyl-CoA dehydrogenase FadE25"/>
    <property type="match status" value="1"/>
</dbReference>
<dbReference type="PATRIC" id="fig|1121877.4.peg.100"/>
<dbReference type="PANTHER" id="PTHR43884:SF12">
    <property type="entry name" value="ISOVALERYL-COA DEHYDROGENASE, MITOCHONDRIAL-RELATED"/>
    <property type="match status" value="1"/>
</dbReference>
<dbReference type="InterPro" id="IPR009100">
    <property type="entry name" value="AcylCoA_DH/oxidase_NM_dom_sf"/>
</dbReference>
<dbReference type="FunFam" id="1.10.540.10:FF:000002">
    <property type="entry name" value="Acyl-CoA dehydrogenase FadE19"/>
    <property type="match status" value="1"/>
</dbReference>
<dbReference type="GeneID" id="78371452"/>
<dbReference type="Pfam" id="PF02770">
    <property type="entry name" value="Acyl-CoA_dh_M"/>
    <property type="match status" value="1"/>
</dbReference>
<dbReference type="Pfam" id="PF02771">
    <property type="entry name" value="Acyl-CoA_dh_N"/>
    <property type="match status" value="1"/>
</dbReference>
<keyword evidence="5 6" id="KW-0560">Oxidoreductase</keyword>
<dbReference type="PIRSF" id="PIRSF016578">
    <property type="entry name" value="HsaA"/>
    <property type="match status" value="1"/>
</dbReference>
<dbReference type="InterPro" id="IPR037069">
    <property type="entry name" value="AcylCoA_DH/ox_N_sf"/>
</dbReference>
<dbReference type="EC" id="1.3.99.-" evidence="10"/>
<dbReference type="InterPro" id="IPR006091">
    <property type="entry name" value="Acyl-CoA_Oxase/DH_mid-dom"/>
</dbReference>
<dbReference type="PANTHER" id="PTHR43884">
    <property type="entry name" value="ACYL-COA DEHYDROGENASE"/>
    <property type="match status" value="1"/>
</dbReference>
<evidence type="ECO:0000256" key="3">
    <source>
        <dbReference type="ARBA" id="ARBA00022630"/>
    </source>
</evidence>
<evidence type="ECO:0000256" key="1">
    <source>
        <dbReference type="ARBA" id="ARBA00001974"/>
    </source>
</evidence>
<dbReference type="GO" id="GO:0003995">
    <property type="term" value="F:acyl-CoA dehydrogenase activity"/>
    <property type="evidence" value="ECO:0007669"/>
    <property type="project" value="InterPro"/>
</dbReference>
<evidence type="ECO:0000256" key="6">
    <source>
        <dbReference type="RuleBase" id="RU362125"/>
    </source>
</evidence>
<feature type="domain" description="Acyl-CoA oxidase/dehydrogenase middle" evidence="8">
    <location>
        <begin position="123"/>
        <end position="214"/>
    </location>
</feature>
<dbReference type="Gene3D" id="1.20.140.10">
    <property type="entry name" value="Butyryl-CoA Dehydrogenase, subunit A, domain 3"/>
    <property type="match status" value="1"/>
</dbReference>
<dbReference type="SUPFAM" id="SSF47203">
    <property type="entry name" value="Acyl-CoA dehydrogenase C-terminal domain-like"/>
    <property type="match status" value="1"/>
</dbReference>
<dbReference type="InterPro" id="IPR036250">
    <property type="entry name" value="AcylCo_DH-like_C"/>
</dbReference>
<dbReference type="PROSITE" id="PS00072">
    <property type="entry name" value="ACYL_COA_DH_1"/>
    <property type="match status" value="1"/>
</dbReference>
<dbReference type="SUPFAM" id="SSF56645">
    <property type="entry name" value="Acyl-CoA dehydrogenase NM domain-like"/>
    <property type="match status" value="1"/>
</dbReference>
<dbReference type="AlphaFoldDB" id="A0A0D8FYY9"/>
<dbReference type="InterPro" id="IPR006089">
    <property type="entry name" value="Acyl-CoA_DH_CS"/>
</dbReference>
<keyword evidence="3 6" id="KW-0285">Flavoprotein</keyword>
<evidence type="ECO:0000256" key="5">
    <source>
        <dbReference type="ARBA" id="ARBA00023002"/>
    </source>
</evidence>
<evidence type="ECO:0000259" key="9">
    <source>
        <dbReference type="Pfam" id="PF02771"/>
    </source>
</evidence>
<dbReference type="EMBL" id="JXUW01000001">
    <property type="protein sequence ID" value="KJE78102.1"/>
    <property type="molecule type" value="Genomic_DNA"/>
</dbReference>
<dbReference type="STRING" id="1121877.FEAC_00940"/>
<evidence type="ECO:0000313" key="11">
    <source>
        <dbReference type="Proteomes" id="UP000032336"/>
    </source>
</evidence>